<name>A0A173ZGX7_9CLOT</name>
<dbReference type="OrthoDB" id="1937861at2"/>
<organism evidence="1 2">
    <name type="scientific">Clostridium disporicum</name>
    <dbReference type="NCBI Taxonomy" id="84024"/>
    <lineage>
        <taxon>Bacteria</taxon>
        <taxon>Bacillati</taxon>
        <taxon>Bacillota</taxon>
        <taxon>Clostridia</taxon>
        <taxon>Eubacteriales</taxon>
        <taxon>Clostridiaceae</taxon>
        <taxon>Clostridium</taxon>
    </lineage>
</organism>
<protein>
    <submittedName>
        <fullName evidence="1">Uncharacterized protein</fullName>
    </submittedName>
</protein>
<accession>A0A173ZGX7</accession>
<evidence type="ECO:0000313" key="1">
    <source>
        <dbReference type="EMBL" id="CUO13038.1"/>
    </source>
</evidence>
<dbReference type="Proteomes" id="UP000095558">
    <property type="component" value="Unassembled WGS sequence"/>
</dbReference>
<sequence>MKIKIISLEDEKSISFKNSSLGFEIVDNNSKYYKVEQDIVEISYLLEKDVNIENYNLKNNSDIILIVAKSFEGKNIEIIKKIKSKYNIIVAIGDVNLSDKYTRDEFNKLNNVLIVAELKKENKIDLKLLSLILKNKEIFNKSSIEKQRSTILIDSNESIGKVVLSLLEQFNYIQNNKEYNLYLYSKDEIGLQELAYLEDPIREYIYDEATLKIDTFTNEDITDKNYFVVFEAK</sequence>
<reference evidence="1 2" key="1">
    <citation type="submission" date="2015-09" db="EMBL/GenBank/DDBJ databases">
        <authorList>
            <consortium name="Pathogen Informatics"/>
        </authorList>
    </citation>
    <scope>NUCLEOTIDE SEQUENCE [LARGE SCALE GENOMIC DNA]</scope>
    <source>
        <strain evidence="1 2">2789STDY5834855</strain>
    </source>
</reference>
<gene>
    <name evidence="1" type="ORF">ERS852470_01512</name>
</gene>
<proteinExistence type="predicted"/>
<dbReference type="RefSeq" id="WP_055276190.1">
    <property type="nucleotide sequence ID" value="NZ_CYYT01000004.1"/>
</dbReference>
<dbReference type="AlphaFoldDB" id="A0A173ZGX7"/>
<evidence type="ECO:0000313" key="2">
    <source>
        <dbReference type="Proteomes" id="UP000095558"/>
    </source>
</evidence>
<dbReference type="EMBL" id="CYZV01000014">
    <property type="protein sequence ID" value="CUO13038.1"/>
    <property type="molecule type" value="Genomic_DNA"/>
</dbReference>